<reference evidence="1" key="1">
    <citation type="submission" date="2014-09" db="EMBL/GenBank/DDBJ databases">
        <authorList>
            <person name="Magalhaes I.L.F."/>
            <person name="Oliveira U."/>
            <person name="Santos F.R."/>
            <person name="Vidigal T.H.D.A."/>
            <person name="Brescovit A.D."/>
            <person name="Santos A.J."/>
        </authorList>
    </citation>
    <scope>NUCLEOTIDE SEQUENCE</scope>
    <source>
        <tissue evidence="1">Shoot tissue taken approximately 20 cm above the soil surface</tissue>
    </source>
</reference>
<evidence type="ECO:0000313" key="1">
    <source>
        <dbReference type="EMBL" id="JAD66421.1"/>
    </source>
</evidence>
<sequence>MRDPIYCQARITESDVLLHSFDRIDGRIMPGIRQAKRVQLVSTPSARTRKYSLNMLI</sequence>
<reference evidence="1" key="2">
    <citation type="journal article" date="2015" name="Data Brief">
        <title>Shoot transcriptome of the giant reed, Arundo donax.</title>
        <authorList>
            <person name="Barrero R.A."/>
            <person name="Guerrero F.D."/>
            <person name="Moolhuijzen P."/>
            <person name="Goolsby J.A."/>
            <person name="Tidwell J."/>
            <person name="Bellgard S.E."/>
            <person name="Bellgard M.I."/>
        </authorList>
    </citation>
    <scope>NUCLEOTIDE SEQUENCE</scope>
    <source>
        <tissue evidence="1">Shoot tissue taken approximately 20 cm above the soil surface</tissue>
    </source>
</reference>
<name>A0A0A9BSY1_ARUDO</name>
<organism evidence="1">
    <name type="scientific">Arundo donax</name>
    <name type="common">Giant reed</name>
    <name type="synonym">Donax arundinaceus</name>
    <dbReference type="NCBI Taxonomy" id="35708"/>
    <lineage>
        <taxon>Eukaryota</taxon>
        <taxon>Viridiplantae</taxon>
        <taxon>Streptophyta</taxon>
        <taxon>Embryophyta</taxon>
        <taxon>Tracheophyta</taxon>
        <taxon>Spermatophyta</taxon>
        <taxon>Magnoliopsida</taxon>
        <taxon>Liliopsida</taxon>
        <taxon>Poales</taxon>
        <taxon>Poaceae</taxon>
        <taxon>PACMAD clade</taxon>
        <taxon>Arundinoideae</taxon>
        <taxon>Arundineae</taxon>
        <taxon>Arundo</taxon>
    </lineage>
</organism>
<dbReference type="AlphaFoldDB" id="A0A0A9BSY1"/>
<dbReference type="EMBL" id="GBRH01231474">
    <property type="protein sequence ID" value="JAD66421.1"/>
    <property type="molecule type" value="Transcribed_RNA"/>
</dbReference>
<proteinExistence type="predicted"/>
<accession>A0A0A9BSY1</accession>
<protein>
    <submittedName>
        <fullName evidence="1">Uncharacterized protein</fullName>
    </submittedName>
</protein>